<gene>
    <name evidence="1" type="ORF">ATI02_6048</name>
</gene>
<evidence type="ECO:0000313" key="1">
    <source>
        <dbReference type="EMBL" id="PKA72942.1"/>
    </source>
</evidence>
<reference evidence="1 2" key="1">
    <citation type="submission" date="2017-11" db="EMBL/GenBank/DDBJ databases">
        <title>Genome sequencing of a diverse group of Pseudomonas species.</title>
        <authorList>
            <person name="Loper J."/>
        </authorList>
    </citation>
    <scope>NUCLEOTIDE SEQUENCE [LARGE SCALE GENOMIC DNA]</scope>
    <source>
        <strain evidence="1 2">LMG 25716</strain>
    </source>
</reference>
<protein>
    <submittedName>
        <fullName evidence="1">Uncharacterized protein</fullName>
    </submittedName>
</protein>
<dbReference type="Proteomes" id="UP000232455">
    <property type="component" value="Unassembled WGS sequence"/>
</dbReference>
<keyword evidence="2" id="KW-1185">Reference proteome</keyword>
<proteinExistence type="predicted"/>
<organism evidence="1 2">
    <name type="scientific">Pseudomonas baetica</name>
    <dbReference type="NCBI Taxonomy" id="674054"/>
    <lineage>
        <taxon>Bacteria</taxon>
        <taxon>Pseudomonadati</taxon>
        <taxon>Pseudomonadota</taxon>
        <taxon>Gammaproteobacteria</taxon>
        <taxon>Pseudomonadales</taxon>
        <taxon>Pseudomonadaceae</taxon>
        <taxon>Pseudomonas</taxon>
    </lineage>
</organism>
<comment type="caution">
    <text evidence="1">The sequence shown here is derived from an EMBL/GenBank/DDBJ whole genome shotgun (WGS) entry which is preliminary data.</text>
</comment>
<dbReference type="EMBL" id="PHHE01000001">
    <property type="protein sequence ID" value="PKA72942.1"/>
    <property type="molecule type" value="Genomic_DNA"/>
</dbReference>
<evidence type="ECO:0000313" key="2">
    <source>
        <dbReference type="Proteomes" id="UP000232455"/>
    </source>
</evidence>
<name>A0ABX4Q881_9PSED</name>
<sequence length="39" mass="4262">MGLTVKGVRAKGADYTGLSADHQRQALICIKSQVFEQQL</sequence>
<accession>A0ABX4Q881</accession>